<dbReference type="EMBL" id="JAFBXE010000004">
    <property type="protein sequence ID" value="MBM2412306.1"/>
    <property type="molecule type" value="Genomic_DNA"/>
</dbReference>
<dbReference type="EMBL" id="JAFBXF010000004">
    <property type="protein sequence ID" value="MBM2416974.1"/>
    <property type="molecule type" value="Genomic_DNA"/>
</dbReference>
<dbReference type="Proteomes" id="UP000809440">
    <property type="component" value="Unassembled WGS sequence"/>
</dbReference>
<feature type="transmembrane region" description="Helical" evidence="1">
    <location>
        <begin position="57"/>
        <end position="79"/>
    </location>
</feature>
<evidence type="ECO:0000256" key="1">
    <source>
        <dbReference type="SAM" id="Phobius"/>
    </source>
</evidence>
<proteinExistence type="predicted"/>
<feature type="transmembrane region" description="Helical" evidence="1">
    <location>
        <begin position="35"/>
        <end position="51"/>
    </location>
</feature>
<dbReference type="OrthoDB" id="8479738at2"/>
<evidence type="ECO:0000313" key="2">
    <source>
        <dbReference type="EMBL" id="MBM2412306.1"/>
    </source>
</evidence>
<evidence type="ECO:0000313" key="3">
    <source>
        <dbReference type="EMBL" id="MBM2416974.1"/>
    </source>
</evidence>
<dbReference type="Proteomes" id="UP000755667">
    <property type="component" value="Unassembled WGS sequence"/>
</dbReference>
<dbReference type="AlphaFoldDB" id="A0A9Q2NYZ3"/>
<dbReference type="RefSeq" id="WP_085629116.1">
    <property type="nucleotide sequence ID" value="NZ_JAFBWU010000004.1"/>
</dbReference>
<evidence type="ECO:0000313" key="5">
    <source>
        <dbReference type="Proteomes" id="UP000809440"/>
    </source>
</evidence>
<organism evidence="2 4">
    <name type="scientific">Marivita cryptomonadis</name>
    <dbReference type="NCBI Taxonomy" id="505252"/>
    <lineage>
        <taxon>Bacteria</taxon>
        <taxon>Pseudomonadati</taxon>
        <taxon>Pseudomonadota</taxon>
        <taxon>Alphaproteobacteria</taxon>
        <taxon>Rhodobacterales</taxon>
        <taxon>Roseobacteraceae</taxon>
        <taxon>Marivita</taxon>
    </lineage>
</organism>
<accession>A0A9Q2NYZ3</accession>
<name>A0A9Q2NYZ3_9RHOB</name>
<keyword evidence="1" id="KW-0472">Membrane</keyword>
<dbReference type="GeneID" id="62640860"/>
<comment type="caution">
    <text evidence="2">The sequence shown here is derived from an EMBL/GenBank/DDBJ whole genome shotgun (WGS) entry which is preliminary data.</text>
</comment>
<evidence type="ECO:0000313" key="4">
    <source>
        <dbReference type="Proteomes" id="UP000755667"/>
    </source>
</evidence>
<protein>
    <submittedName>
        <fullName evidence="2">Uncharacterized protein</fullName>
    </submittedName>
</protein>
<keyword evidence="1" id="KW-1133">Transmembrane helix</keyword>
<sequence length="81" mass="8819">MSVSEPTLAHRRNPFYAIPVIGWIARDLKEGGPDTIYYLLVALLTLLVLAVKTWGVVALTMTALAMVPVVMVLLILITVGK</sequence>
<gene>
    <name evidence="2" type="ORF">JQX41_08345</name>
    <name evidence="3" type="ORF">JQX48_08350</name>
</gene>
<keyword evidence="5" id="KW-1185">Reference proteome</keyword>
<reference evidence="2 5" key="1">
    <citation type="submission" date="2021-01" db="EMBL/GenBank/DDBJ databases">
        <title>Diatom-associated Roseobacters Show Island Model of Population Structure.</title>
        <authorList>
            <person name="Qu L."/>
            <person name="Feng X."/>
            <person name="Chen Y."/>
            <person name="Li L."/>
            <person name="Wang X."/>
            <person name="Hu Z."/>
            <person name="Wang H."/>
            <person name="Luo H."/>
        </authorList>
    </citation>
    <scope>NUCLEOTIDE SEQUENCE</scope>
    <source>
        <strain evidence="3 5">CC28-63</strain>
        <strain evidence="2">CC28-69</strain>
    </source>
</reference>
<keyword evidence="1" id="KW-0812">Transmembrane</keyword>